<dbReference type="AlphaFoldDB" id="A0A9X1VQ73"/>
<dbReference type="RefSeq" id="WP_242177797.1">
    <property type="nucleotide sequence ID" value="NZ_JAKQYM010000003.1"/>
</dbReference>
<proteinExistence type="predicted"/>
<gene>
    <name evidence="2" type="ORF">MC378_05785</name>
</gene>
<feature type="domain" description="Outer membrane protein beta-barrel" evidence="1">
    <location>
        <begin position="19"/>
        <end position="200"/>
    </location>
</feature>
<organism evidence="2 3">
    <name type="scientific">Polaribacter marinus</name>
    <dbReference type="NCBI Taxonomy" id="2916838"/>
    <lineage>
        <taxon>Bacteria</taxon>
        <taxon>Pseudomonadati</taxon>
        <taxon>Bacteroidota</taxon>
        <taxon>Flavobacteriia</taxon>
        <taxon>Flavobacteriales</taxon>
        <taxon>Flavobacteriaceae</taxon>
    </lineage>
</organism>
<evidence type="ECO:0000313" key="2">
    <source>
        <dbReference type="EMBL" id="MCI2228670.1"/>
    </source>
</evidence>
<comment type="caution">
    <text evidence="2">The sequence shown here is derived from an EMBL/GenBank/DDBJ whole genome shotgun (WGS) entry which is preliminary data.</text>
</comment>
<name>A0A9X1VQ73_9FLAO</name>
<evidence type="ECO:0000259" key="1">
    <source>
        <dbReference type="Pfam" id="PF13568"/>
    </source>
</evidence>
<dbReference type="EMBL" id="JAKQYM010000003">
    <property type="protein sequence ID" value="MCI2228670.1"/>
    <property type="molecule type" value="Genomic_DNA"/>
</dbReference>
<dbReference type="Proteomes" id="UP001139369">
    <property type="component" value="Unassembled WGS sequence"/>
</dbReference>
<accession>A0A9X1VQ73</accession>
<evidence type="ECO:0000313" key="3">
    <source>
        <dbReference type="Proteomes" id="UP001139369"/>
    </source>
</evidence>
<reference evidence="2" key="1">
    <citation type="submission" date="2022-02" db="EMBL/GenBank/DDBJ databases">
        <title>Polaribacter sp. MSW13, isolated from seawater.</title>
        <authorList>
            <person name="Kristyanto S."/>
            <person name="Jung J."/>
            <person name="Jeon C.O."/>
        </authorList>
    </citation>
    <scope>NUCLEOTIDE SEQUENCE</scope>
    <source>
        <strain evidence="2">MSW13</strain>
    </source>
</reference>
<dbReference type="InterPro" id="IPR025665">
    <property type="entry name" value="Beta-barrel_OMP_2"/>
</dbReference>
<dbReference type="Pfam" id="PF13568">
    <property type="entry name" value="OMP_b-brl_2"/>
    <property type="match status" value="1"/>
</dbReference>
<protein>
    <submittedName>
        <fullName evidence="2">PorT family protein</fullName>
    </submittedName>
</protein>
<keyword evidence="3" id="KW-1185">Reference proteome</keyword>
<sequence length="224" mass="25835">MNKVLSFTFSIFCASIMYAQKDSLHLGDRYAEDQIYASISYAQFFNQPQEITKSDFSYAISVGFIKDIILNKSGTVSIAGGVGYGFDFFNHELKVEEINNKTVFSSDNTISNNVFKAHNLEFPLELRWRTSNVNKYSFWRIYTGIKFLYNVSNKFEFEHNAIDYSYKNISDFNKLQYGLTLSAGYDEFNINVFYGLTPIFKNGNINGENINTKVLKFGLIFYIL</sequence>